<dbReference type="Proteomes" id="UP000472372">
    <property type="component" value="Chromosome 3"/>
</dbReference>
<gene>
    <name evidence="1" type="ORF">PTTW11_03103</name>
</gene>
<proteinExistence type="predicted"/>
<sequence>MSEQVLFNPEPFNPSVVVKPPTTGFQRPTDRLTVPPVNPDTIWYLAVIKPHMDTHEIIGPVTAFKYLLPKIQDVVSNSPRAIDKLEELMEIEDMWGEREKNLEFERSGFERFIVEGQRGVYTVLKIMREINKKVFEILPAPVYTVISLGPLEQGKKSGKGQYTKPKGFAETTTLHGSWSDRESAVKMARVVMEDLLSEEPYTKSTEVWEKGNGNKGGGMLMAMNGTYMWEVKVIYEDQAIKRAMEEAGRDGKGKVWE</sequence>
<dbReference type="AlphaFoldDB" id="A0A6S6VU32"/>
<protein>
    <submittedName>
        <fullName evidence="1">Uncharacterized protein</fullName>
    </submittedName>
</protein>
<organism evidence="1 2">
    <name type="scientific">Pyrenophora teres f. teres</name>
    <dbReference type="NCBI Taxonomy" id="97479"/>
    <lineage>
        <taxon>Eukaryota</taxon>
        <taxon>Fungi</taxon>
        <taxon>Dikarya</taxon>
        <taxon>Ascomycota</taxon>
        <taxon>Pezizomycotina</taxon>
        <taxon>Dothideomycetes</taxon>
        <taxon>Pleosporomycetidae</taxon>
        <taxon>Pleosporales</taxon>
        <taxon>Pleosporineae</taxon>
        <taxon>Pleosporaceae</taxon>
        <taxon>Pyrenophora</taxon>
    </lineage>
</organism>
<name>A0A6S6VU32_9PLEO</name>
<evidence type="ECO:0000313" key="1">
    <source>
        <dbReference type="EMBL" id="CAE7020627.1"/>
    </source>
</evidence>
<accession>A0A6S6VU32</accession>
<reference evidence="1" key="1">
    <citation type="submission" date="2021-02" db="EMBL/GenBank/DDBJ databases">
        <authorList>
            <person name="Syme A R."/>
            <person name="Syme A R."/>
            <person name="Moolhuijzen P."/>
        </authorList>
    </citation>
    <scope>NUCLEOTIDE SEQUENCE</scope>
    <source>
        <strain evidence="1">W1-1</strain>
    </source>
</reference>
<dbReference type="EMBL" id="HG992979">
    <property type="protein sequence ID" value="CAE7020627.1"/>
    <property type="molecule type" value="Genomic_DNA"/>
</dbReference>
<evidence type="ECO:0000313" key="2">
    <source>
        <dbReference type="Proteomes" id="UP000472372"/>
    </source>
</evidence>